<keyword evidence="2" id="KW-0378">Hydrolase</keyword>
<reference evidence="3 4" key="2">
    <citation type="journal article" date="2018" name="J. Invertebr. Pathol.">
        <title>'Candidatus Aquirickettsiella gammari' (Gammaproteobacteria: Legionellales: Coxiellaceae): A bacterial pathogen of the freshwater crustacean Gammarus fossarum (Malacostraca: Amphipoda).</title>
        <authorList>
            <person name="Bojko J."/>
            <person name="Dunn A.M."/>
            <person name="Stebbing P.D."/>
            <person name="van Aerle R."/>
            <person name="Bacela-Spychalska K."/>
            <person name="Bean T.P."/>
            <person name="Urrutia A."/>
            <person name="Stentiford G.D."/>
        </authorList>
    </citation>
    <scope>NUCLEOTIDE SEQUENCE [LARGE SCALE GENOMIC DNA]</scope>
    <source>
        <strain evidence="3">RA15029</strain>
    </source>
</reference>
<evidence type="ECO:0000256" key="2">
    <source>
        <dbReference type="ARBA" id="ARBA00022801"/>
    </source>
</evidence>
<name>A0A370CI38_9COXI</name>
<organism evidence="3 4">
    <name type="scientific">Candidatus Aquirickettsiella gammari</name>
    <dbReference type="NCBI Taxonomy" id="2016198"/>
    <lineage>
        <taxon>Bacteria</taxon>
        <taxon>Pseudomonadati</taxon>
        <taxon>Pseudomonadota</taxon>
        <taxon>Gammaproteobacteria</taxon>
        <taxon>Legionellales</taxon>
        <taxon>Coxiellaceae</taxon>
        <taxon>Candidatus Aquirickettsiella</taxon>
    </lineage>
</organism>
<dbReference type="EMBL" id="NMOS02000008">
    <property type="protein sequence ID" value="RDH40465.1"/>
    <property type="molecule type" value="Genomic_DNA"/>
</dbReference>
<reference evidence="3 4" key="1">
    <citation type="journal article" date="2017" name="Int. J. Syst. Evol. Microbiol.">
        <title>Aquarickettsiella crustaci n. gen. n. sp. (Gammaproteobacteria: Legionellales: Coxiellaceae); a bacterial pathogen of the freshwater crustacean: Gammarus fossarum (Malacostraca: Amphipoda).</title>
        <authorList>
            <person name="Bojko J."/>
            <person name="Dunn A.M."/>
            <person name="Stebbing P.D."/>
            <person name="Van Aerle R."/>
            <person name="Bacela-Spychalska K."/>
            <person name="Bean T.P."/>
            <person name="Stentiford G.D."/>
        </authorList>
    </citation>
    <scope>NUCLEOTIDE SEQUENCE [LARGE SCALE GENOMIC DNA]</scope>
    <source>
        <strain evidence="3">RA15029</strain>
    </source>
</reference>
<dbReference type="Gene3D" id="3.40.50.1240">
    <property type="entry name" value="Phosphoglycerate mutase-like"/>
    <property type="match status" value="2"/>
</dbReference>
<proteinExistence type="inferred from homology"/>
<dbReference type="PANTHER" id="PTHR11567:SF110">
    <property type="entry name" value="2-PHOSPHOXYLOSE PHOSPHATASE 1"/>
    <property type="match status" value="1"/>
</dbReference>
<dbReference type="InterPro" id="IPR000560">
    <property type="entry name" value="His_Pase_clade-2"/>
</dbReference>
<dbReference type="InterPro" id="IPR033379">
    <property type="entry name" value="Acid_Pase_AS"/>
</dbReference>
<comment type="similarity">
    <text evidence="1">Belongs to the histidine acid phosphatase family.</text>
</comment>
<dbReference type="Proteomes" id="UP000226429">
    <property type="component" value="Unassembled WGS sequence"/>
</dbReference>
<dbReference type="GO" id="GO:0050308">
    <property type="term" value="F:sugar-phosphatase activity"/>
    <property type="evidence" value="ECO:0007669"/>
    <property type="project" value="TreeGrafter"/>
</dbReference>
<gene>
    <name evidence="3" type="ORF">CFE62_003660</name>
</gene>
<evidence type="ECO:0000313" key="4">
    <source>
        <dbReference type="Proteomes" id="UP000226429"/>
    </source>
</evidence>
<accession>A0A370CI38</accession>
<protein>
    <submittedName>
        <fullName evidence="3">Histidine-type phosphatase</fullName>
    </submittedName>
</protein>
<dbReference type="InterPro" id="IPR050645">
    <property type="entry name" value="Histidine_acid_phosphatase"/>
</dbReference>
<dbReference type="CDD" id="cd07061">
    <property type="entry name" value="HP_HAP_like"/>
    <property type="match status" value="1"/>
</dbReference>
<dbReference type="PROSITE" id="PS00616">
    <property type="entry name" value="HIS_ACID_PHOSPHAT_1"/>
    <property type="match status" value="1"/>
</dbReference>
<dbReference type="InterPro" id="IPR029033">
    <property type="entry name" value="His_PPase_superfam"/>
</dbReference>
<dbReference type="SUPFAM" id="SSF53254">
    <property type="entry name" value="Phosphoglycerate mutase-like"/>
    <property type="match status" value="1"/>
</dbReference>
<keyword evidence="4" id="KW-1185">Reference proteome</keyword>
<dbReference type="AlphaFoldDB" id="A0A370CI38"/>
<evidence type="ECO:0000313" key="3">
    <source>
        <dbReference type="EMBL" id="RDH40465.1"/>
    </source>
</evidence>
<dbReference type="Pfam" id="PF00328">
    <property type="entry name" value="His_Phos_2"/>
    <property type="match status" value="1"/>
</dbReference>
<comment type="caution">
    <text evidence="3">The sequence shown here is derived from an EMBL/GenBank/DDBJ whole genome shotgun (WGS) entry which is preliminary data.</text>
</comment>
<sequence>MAFINHYQNLFAQILIIAGFIVFPVVAKGTEYTLQQVVILSRHGVRSPIKHSKLLNEITPSSWPQWPVKPGYLTPRGKLLMTLMGEFYGDYFRNKGLLAEHGCPANGTVYVQTDVDQRTILSGWALLSGMTPHCRFKIHHQENLKRIDPLFHPVEAGICELNKEKALNAIEERLGAPLQTLSKRYASPLAQMSKILKFDRSPYCEKMHKMQKSCDFATFLSNKIYINNKGTILLRGPVSLSSTFAEIFLLQNSQGMPDVAWHRLKGEANWESLLSLHNAQFDLMAKTFYISRHEGTPLLEEIGGALTHQMKQQRIFSTLPLSAHNRVLFLVGHDVNIANIAGMLGLNWQLLQQPDNTPPGGGLVFELWQKMDDHKHYISIKMFYQTMVQLRNKQKMDLWLNPAGMLSIPGCDNMGKDKLCRLEKFQKKLQQAIEPICRI</sequence>
<dbReference type="GO" id="GO:0030288">
    <property type="term" value="C:outer membrane-bounded periplasmic space"/>
    <property type="evidence" value="ECO:0007669"/>
    <property type="project" value="TreeGrafter"/>
</dbReference>
<dbReference type="PANTHER" id="PTHR11567">
    <property type="entry name" value="ACID PHOSPHATASE-RELATED"/>
    <property type="match status" value="1"/>
</dbReference>
<evidence type="ECO:0000256" key="1">
    <source>
        <dbReference type="ARBA" id="ARBA00005375"/>
    </source>
</evidence>